<dbReference type="Gene3D" id="3.30.310.50">
    <property type="entry name" value="Alpha-D-phosphohexomutase, C-terminal domain"/>
    <property type="match status" value="1"/>
</dbReference>
<dbReference type="AlphaFoldDB" id="A0A2N8T8I9"/>
<dbReference type="RefSeq" id="WP_037037869.1">
    <property type="nucleotide sequence ID" value="NZ_JAMOHU010000009.1"/>
</dbReference>
<protein>
    <submittedName>
        <fullName evidence="1">DUF2218 domain-containing protein</fullName>
    </submittedName>
</protein>
<organism evidence="1 2">
    <name type="scientific">Stutzerimonas stutzeri</name>
    <name type="common">Pseudomonas stutzeri</name>
    <dbReference type="NCBI Taxonomy" id="316"/>
    <lineage>
        <taxon>Bacteria</taxon>
        <taxon>Pseudomonadati</taxon>
        <taxon>Pseudomonadota</taxon>
        <taxon>Gammaproteobacteria</taxon>
        <taxon>Pseudomonadales</taxon>
        <taxon>Pseudomonadaceae</taxon>
        <taxon>Stutzerimonas</taxon>
    </lineage>
</organism>
<proteinExistence type="predicted"/>
<comment type="caution">
    <text evidence="1">The sequence shown here is derived from an EMBL/GenBank/DDBJ whole genome shotgun (WGS) entry which is preliminary data.</text>
</comment>
<dbReference type="Pfam" id="PF09981">
    <property type="entry name" value="DUF2218"/>
    <property type="match status" value="1"/>
</dbReference>
<evidence type="ECO:0000313" key="1">
    <source>
        <dbReference type="EMBL" id="PNG11074.1"/>
    </source>
</evidence>
<evidence type="ECO:0000313" key="2">
    <source>
        <dbReference type="Proteomes" id="UP000236023"/>
    </source>
</evidence>
<reference evidence="1 2" key="1">
    <citation type="submission" date="2018-01" db="EMBL/GenBank/DDBJ databases">
        <title>Denitrification phenotypes of diverse strains of Pseudomonas stutzeri.</title>
        <authorList>
            <person name="Milligan D.A."/>
            <person name="Bergaust L."/>
            <person name="Bakken L.R."/>
            <person name="Frostegard A."/>
        </authorList>
    </citation>
    <scope>NUCLEOTIDE SEQUENCE [LARGE SCALE GENOMIC DNA]</scope>
    <source>
        <strain evidence="1 2">24a75</strain>
    </source>
</reference>
<dbReference type="Proteomes" id="UP000236023">
    <property type="component" value="Unassembled WGS sequence"/>
</dbReference>
<dbReference type="InterPro" id="IPR014543">
    <property type="entry name" value="UCP028291"/>
</dbReference>
<dbReference type="EMBL" id="POUT01000001">
    <property type="protein sequence ID" value="PNG11074.1"/>
    <property type="molecule type" value="Genomic_DNA"/>
</dbReference>
<accession>A0A2N8T8I9</accession>
<name>A0A2N8T8I9_STUST</name>
<gene>
    <name evidence="1" type="ORF">CXK94_00395</name>
</gene>
<sequence>MIRFHGQAATHNAGLLIGRLCRHFHHKGSIETMEDGAQVRFDFGQCRMRAVAEHLLLDCQVADEPAGQRMRFVLEDHLLRFARHETLQLEWQAAPLEDDA</sequence>